<comment type="caution">
    <text evidence="1">The sequence shown here is derived from an EMBL/GenBank/DDBJ whole genome shotgun (WGS) entry which is preliminary data.</text>
</comment>
<proteinExistence type="predicted"/>
<evidence type="ECO:0000313" key="1">
    <source>
        <dbReference type="EMBL" id="MBG6065637.1"/>
    </source>
</evidence>
<evidence type="ECO:0008006" key="3">
    <source>
        <dbReference type="Google" id="ProtNLM"/>
    </source>
</evidence>
<accession>A0ABS0JEZ3</accession>
<protein>
    <recommendedName>
        <fullName evidence="3">DUF397 domain-containing protein</fullName>
    </recommendedName>
</protein>
<keyword evidence="2" id="KW-1185">Reference proteome</keyword>
<dbReference type="RefSeq" id="WP_196926651.1">
    <property type="nucleotide sequence ID" value="NZ_JADOTX010000001.1"/>
</dbReference>
<name>A0ABS0JEZ3_9ACTN</name>
<evidence type="ECO:0000313" key="2">
    <source>
        <dbReference type="Proteomes" id="UP000614915"/>
    </source>
</evidence>
<reference evidence="1 2" key="1">
    <citation type="submission" date="2020-11" db="EMBL/GenBank/DDBJ databases">
        <title>Sequencing the genomes of 1000 actinobacteria strains.</title>
        <authorList>
            <person name="Klenk H.-P."/>
        </authorList>
    </citation>
    <scope>NUCLEOTIDE SEQUENCE [LARGE SCALE GENOMIC DNA]</scope>
    <source>
        <strain evidence="1 2">DSM 101692</strain>
    </source>
</reference>
<organism evidence="1 2">
    <name type="scientific">Micromonospora ureilytica</name>
    <dbReference type="NCBI Taxonomy" id="709868"/>
    <lineage>
        <taxon>Bacteria</taxon>
        <taxon>Bacillati</taxon>
        <taxon>Actinomycetota</taxon>
        <taxon>Actinomycetes</taxon>
        <taxon>Micromonosporales</taxon>
        <taxon>Micromonosporaceae</taxon>
        <taxon>Micromonospora</taxon>
    </lineage>
</organism>
<sequence length="63" mass="6980">MVISAPGDNPFEVTGRADDAAHTWSYLNSVNDCRAKDGTKTERLRITGAEYAQMVRDGRTCPY</sequence>
<dbReference type="EMBL" id="JADOTX010000001">
    <property type="protein sequence ID" value="MBG6065637.1"/>
    <property type="molecule type" value="Genomic_DNA"/>
</dbReference>
<dbReference type="Proteomes" id="UP000614915">
    <property type="component" value="Unassembled WGS sequence"/>
</dbReference>
<gene>
    <name evidence="1" type="ORF">IW248_001924</name>
</gene>